<dbReference type="SMART" id="SM01264">
    <property type="entry name" value="M16C_associated"/>
    <property type="match status" value="1"/>
</dbReference>
<dbReference type="OrthoDB" id="9762085at2"/>
<evidence type="ECO:0000313" key="3">
    <source>
        <dbReference type="Proteomes" id="UP000070355"/>
    </source>
</evidence>
<dbReference type="PATRIC" id="fig|1379.3.peg.1192"/>
<dbReference type="InterPro" id="IPR007863">
    <property type="entry name" value="Peptidase_M16_C"/>
</dbReference>
<dbReference type="Gene3D" id="3.30.830.10">
    <property type="entry name" value="Metalloenzyme, LuxS/M16 peptidase-like"/>
    <property type="match status" value="4"/>
</dbReference>
<dbReference type="Proteomes" id="UP000070355">
    <property type="component" value="Unassembled WGS sequence"/>
</dbReference>
<evidence type="ECO:0000313" key="2">
    <source>
        <dbReference type="EMBL" id="KXB59394.1"/>
    </source>
</evidence>
<dbReference type="PANTHER" id="PTHR43016">
    <property type="entry name" value="PRESEQUENCE PROTEASE"/>
    <property type="match status" value="1"/>
</dbReference>
<evidence type="ECO:0000259" key="1">
    <source>
        <dbReference type="SMART" id="SM01264"/>
    </source>
</evidence>
<sequence length="955" mass="111168">MTFELIEKKYLKNINTNAYLYEHTKTRARLVFFENDDINKSFSISFKTIPYNDNGIFHILEHSVLCGSAKYPVKEPFVELLKGSFNTFLNAMTFPDKTMYPVSSKNEKDLEILMDIYLDAVFNPNLKNNPNILAQEGWHYHLEDKEDELIYKGVVYNEMKGAYSSVDEVLDQYVTEHLFSDTSYKYSYGGKPEAIPSISQEEFLETYNYNYHPSNSYIFLYGDLNVEQYLNHIDSYLNNYDYKDYSDYNLSLQENFTEDIVKRTYFNEDVKDKAYVAYNYILGDSNEFSKIENIDIIDDILLGSSNTEFRKYFIDNNICEDVYSYVQKDRKETVYSIIFKYVSDDKLESLDAEYKSLLKGIIDKGFDYEQVQASINKKNFSIKEEINKTSSPKGVSYAIRLLRTWLYSEDNILDAFDLDNVISHLQENCVNKQYETLAKQFLIENNKQAILHLIPTLEKENKEKDLVEYKATLSETELESIVKNTKSLQEWQHSTDKKEDLEKIKSVDAKEVELKNPFEETFFEEYKGINFSHYDTVTNGISYSKLLFDISDLEIEQLQYASVLSYLLFNFNTKNKTEAEVIKEIGANLGGISSYVDVFRKHKSEECEMKFIISAKNLVEKAGELAKILDETTLYADFEDKEALYNVLLEIKLMLESRFKNSGHAFVARRISGFYNPQSKLASYHGEYDFYLFISELVNNYEQNSDKIKEQLYTVTSLIFNQARLLVNFVGNKEEYTNFKETISSYLAKYPSELDKQKGLEIKLEEQGYSEGFYFDSLVQYVGAGYNINDYTGTHLVLRHILSLDYLWNNVRVKNGAYGSGVIFNAFGDFNLWSYRDPNLTETLEIYYNINNYVANIDADEKDLNKYIIGTLNSLDVLMSPSAQAAYSLNKYITNSPFEVYDKLVNEIKNTTVEDLRKLATEFENIKSKSYTCVLGSKDKVLENKQLFNKTIELK</sequence>
<organism evidence="2 3">
    <name type="scientific">Gemella haemolysans</name>
    <dbReference type="NCBI Taxonomy" id="1379"/>
    <lineage>
        <taxon>Bacteria</taxon>
        <taxon>Bacillati</taxon>
        <taxon>Bacillota</taxon>
        <taxon>Bacilli</taxon>
        <taxon>Bacillales</taxon>
        <taxon>Gemellaceae</taxon>
        <taxon>Gemella</taxon>
    </lineage>
</organism>
<dbReference type="EMBL" id="LSDC01000076">
    <property type="protein sequence ID" value="KXB59394.1"/>
    <property type="molecule type" value="Genomic_DNA"/>
</dbReference>
<dbReference type="Pfam" id="PF08367">
    <property type="entry name" value="M16C_assoc"/>
    <property type="match status" value="1"/>
</dbReference>
<dbReference type="Pfam" id="PF05193">
    <property type="entry name" value="Peptidase_M16_C"/>
    <property type="match status" value="1"/>
</dbReference>
<name>A0A133ZVD4_9BACL</name>
<dbReference type="AlphaFoldDB" id="A0A133ZVD4"/>
<dbReference type="GO" id="GO:0004222">
    <property type="term" value="F:metalloendopeptidase activity"/>
    <property type="evidence" value="ECO:0007669"/>
    <property type="project" value="TreeGrafter"/>
</dbReference>
<comment type="caution">
    <text evidence="2">The sequence shown here is derived from an EMBL/GenBank/DDBJ whole genome shotgun (WGS) entry which is preliminary data.</text>
</comment>
<proteinExistence type="predicted"/>
<gene>
    <name evidence="2" type="ORF">HMPREF3186_01212</name>
</gene>
<dbReference type="Pfam" id="PF22516">
    <property type="entry name" value="PreP_C"/>
    <property type="match status" value="1"/>
</dbReference>
<accession>A0A133ZVD4</accession>
<feature type="domain" description="Peptidase M16C associated" evidence="1">
    <location>
        <begin position="453"/>
        <end position="697"/>
    </location>
</feature>
<dbReference type="GO" id="GO:0046872">
    <property type="term" value="F:metal ion binding"/>
    <property type="evidence" value="ECO:0007669"/>
    <property type="project" value="InterPro"/>
</dbReference>
<protein>
    <submittedName>
        <fullName evidence="2">Peptidase M16 inactive domain protein</fullName>
    </submittedName>
</protein>
<reference evidence="3" key="1">
    <citation type="submission" date="2016-01" db="EMBL/GenBank/DDBJ databases">
        <authorList>
            <person name="Mitreva M."/>
            <person name="Pepin K.H."/>
            <person name="Mihindukulasuriya K.A."/>
            <person name="Fulton R."/>
            <person name="Fronick C."/>
            <person name="O'Laughlin M."/>
            <person name="Miner T."/>
            <person name="Herter B."/>
            <person name="Rosa B.A."/>
            <person name="Cordes M."/>
            <person name="Tomlinson C."/>
            <person name="Wollam A."/>
            <person name="Palsikar V.B."/>
            <person name="Mardis E.R."/>
            <person name="Wilson R.K."/>
        </authorList>
    </citation>
    <scope>NUCLEOTIDE SEQUENCE [LARGE SCALE GENOMIC DNA]</scope>
    <source>
        <strain evidence="3">DNF01167</strain>
    </source>
</reference>
<dbReference type="InterPro" id="IPR011249">
    <property type="entry name" value="Metalloenz_LuxS/M16"/>
</dbReference>
<dbReference type="PANTHER" id="PTHR43016:SF13">
    <property type="entry name" value="PRESEQUENCE PROTEASE, MITOCHONDRIAL"/>
    <property type="match status" value="1"/>
</dbReference>
<dbReference type="InterPro" id="IPR013578">
    <property type="entry name" value="Peptidase_M16C_assoc"/>
</dbReference>
<dbReference type="Pfam" id="PF00675">
    <property type="entry name" value="Peptidase_M16"/>
    <property type="match status" value="1"/>
</dbReference>
<dbReference type="GO" id="GO:0016485">
    <property type="term" value="P:protein processing"/>
    <property type="evidence" value="ECO:0007669"/>
    <property type="project" value="TreeGrafter"/>
</dbReference>
<dbReference type="InterPro" id="IPR011765">
    <property type="entry name" value="Pept_M16_N"/>
</dbReference>
<dbReference type="SUPFAM" id="SSF63411">
    <property type="entry name" value="LuxS/MPP-like metallohydrolase"/>
    <property type="match status" value="4"/>
</dbReference>
<dbReference type="STRING" id="1379.HMPREF3186_01212"/>
<dbReference type="RefSeq" id="WP_060914339.1">
    <property type="nucleotide sequence ID" value="NZ_KQ959965.1"/>
</dbReference>
<dbReference type="InterPro" id="IPR055130">
    <property type="entry name" value="PreP_C"/>
</dbReference>